<evidence type="ECO:0000256" key="9">
    <source>
        <dbReference type="ARBA" id="ARBA00022870"/>
    </source>
</evidence>
<keyword evidence="7" id="KW-0732">Signal</keyword>
<evidence type="ECO:0000256" key="4">
    <source>
        <dbReference type="ARBA" id="ARBA00022521"/>
    </source>
</evidence>
<dbReference type="InterPro" id="IPR038172">
    <property type="entry name" value="Herpes_glycoH_C_sf"/>
</dbReference>
<feature type="compositionally biased region" description="Pro residues" evidence="17">
    <location>
        <begin position="30"/>
        <end position="61"/>
    </location>
</feature>
<dbReference type="GO" id="GO:0046718">
    <property type="term" value="P:symbiont entry into host cell"/>
    <property type="evidence" value="ECO:0007669"/>
    <property type="project" value="UniProtKB-KW"/>
</dbReference>
<keyword evidence="21" id="KW-1185">Reference proteome</keyword>
<accession>A0A077B9C9</accession>
<evidence type="ECO:0000256" key="1">
    <source>
        <dbReference type="ARBA" id="ARBA00004563"/>
    </source>
</evidence>
<keyword evidence="4" id="KW-1169">Fusion of virus membrane with host cell membrane</keyword>
<name>A0A077B9C9_9ALPH</name>
<keyword evidence="3" id="KW-1032">Host cell membrane</keyword>
<keyword evidence="15" id="KW-0325">Glycoprotein</keyword>
<dbReference type="RefSeq" id="YP_009054943.1">
    <property type="nucleotide sequence ID" value="NC_024771.1"/>
</dbReference>
<feature type="transmembrane region" description="Helical" evidence="18">
    <location>
        <begin position="839"/>
        <end position="859"/>
    </location>
</feature>
<keyword evidence="10 20" id="KW-0261">Viral envelope protein</keyword>
<evidence type="ECO:0000256" key="7">
    <source>
        <dbReference type="ARBA" id="ARBA00022729"/>
    </source>
</evidence>
<gene>
    <name evidence="20" type="primary">ORF39</name>
</gene>
<dbReference type="EMBL" id="KM051845">
    <property type="protein sequence ID" value="AIL02957.1"/>
    <property type="molecule type" value="Genomic_DNA"/>
</dbReference>
<dbReference type="GO" id="GO:0019031">
    <property type="term" value="C:viral envelope"/>
    <property type="evidence" value="ECO:0007669"/>
    <property type="project" value="UniProtKB-KW"/>
</dbReference>
<evidence type="ECO:0000256" key="10">
    <source>
        <dbReference type="ARBA" id="ARBA00022879"/>
    </source>
</evidence>
<dbReference type="Gene3D" id="1.20.58.1340">
    <property type="match status" value="1"/>
</dbReference>
<evidence type="ECO:0000256" key="12">
    <source>
        <dbReference type="ARBA" id="ARBA00022989"/>
    </source>
</evidence>
<keyword evidence="6 18" id="KW-0812">Transmembrane</keyword>
<keyword evidence="12 18" id="KW-1133">Transmembrane helix</keyword>
<keyword evidence="8" id="KW-0946">Virion</keyword>
<keyword evidence="11" id="KW-0730">Sialic acid</keyword>
<keyword evidence="5" id="KW-1162">Viral penetration into host cytoplasm</keyword>
<dbReference type="InterPro" id="IPR035305">
    <property type="entry name" value="Herpes_glycoH_C"/>
</dbReference>
<dbReference type="GO" id="GO:0055036">
    <property type="term" value="C:virion membrane"/>
    <property type="evidence" value="ECO:0007669"/>
    <property type="project" value="UniProtKB-SubCell"/>
</dbReference>
<evidence type="ECO:0000256" key="13">
    <source>
        <dbReference type="ARBA" id="ARBA00023046"/>
    </source>
</evidence>
<evidence type="ECO:0000256" key="6">
    <source>
        <dbReference type="ARBA" id="ARBA00022692"/>
    </source>
</evidence>
<evidence type="ECO:0000256" key="11">
    <source>
        <dbReference type="ARBA" id="ARBA00022981"/>
    </source>
</evidence>
<keyword evidence="13" id="KW-1039">Host endosome</keyword>
<evidence type="ECO:0000256" key="5">
    <source>
        <dbReference type="ARBA" id="ARBA00022595"/>
    </source>
</evidence>
<dbReference type="KEGG" id="vg:20194350"/>
<dbReference type="Gene3D" id="3.30.500.50">
    <property type="match status" value="1"/>
</dbReference>
<keyword evidence="9" id="KW-1043">Host membrane</keyword>
<feature type="domain" description="Herpesvirus glycoprotein H C-terminal" evidence="19">
    <location>
        <begin position="685"/>
        <end position="826"/>
    </location>
</feature>
<comment type="subcellular location">
    <subcellularLocation>
        <location evidence="1">Virion membrane</location>
        <topology evidence="1">Single-pass type I membrane protein</topology>
    </subcellularLocation>
</comment>
<dbReference type="GeneID" id="20194350"/>
<evidence type="ECO:0000256" key="3">
    <source>
        <dbReference type="ARBA" id="ARBA00022511"/>
    </source>
</evidence>
<evidence type="ECO:0000256" key="8">
    <source>
        <dbReference type="ARBA" id="ARBA00022844"/>
    </source>
</evidence>
<keyword evidence="2" id="KW-1168">Fusion of virus membrane with host membrane</keyword>
<feature type="region of interest" description="Disordered" evidence="17">
    <location>
        <begin position="194"/>
        <end position="215"/>
    </location>
</feature>
<evidence type="ECO:0000313" key="20">
    <source>
        <dbReference type="EMBL" id="AIL02957.1"/>
    </source>
</evidence>
<evidence type="ECO:0000259" key="19">
    <source>
        <dbReference type="Pfam" id="PF17488"/>
    </source>
</evidence>
<protein>
    <submittedName>
        <fullName evidence="20">Envelope glycoprotein H</fullName>
    </submittedName>
</protein>
<evidence type="ECO:0000256" key="17">
    <source>
        <dbReference type="SAM" id="MobiDB-lite"/>
    </source>
</evidence>
<dbReference type="GO" id="GO:0019064">
    <property type="term" value="P:fusion of virus membrane with host plasma membrane"/>
    <property type="evidence" value="ECO:0007669"/>
    <property type="project" value="UniProtKB-KW"/>
</dbReference>
<dbReference type="Pfam" id="PF02489">
    <property type="entry name" value="Herpes_glycop_H"/>
    <property type="match status" value="1"/>
</dbReference>
<feature type="region of interest" description="Disordered" evidence="17">
    <location>
        <begin position="30"/>
        <end position="62"/>
    </location>
</feature>
<evidence type="ECO:0000256" key="14">
    <source>
        <dbReference type="ARBA" id="ARBA00023136"/>
    </source>
</evidence>
<keyword evidence="14 18" id="KW-0472">Membrane</keyword>
<evidence type="ECO:0000256" key="2">
    <source>
        <dbReference type="ARBA" id="ARBA00022506"/>
    </source>
</evidence>
<dbReference type="OrthoDB" id="3384at10239"/>
<dbReference type="HAMAP" id="MF_04033">
    <property type="entry name" value="HSV_GH"/>
    <property type="match status" value="1"/>
</dbReference>
<dbReference type="Pfam" id="PF17488">
    <property type="entry name" value="Herpes_glycoH_C"/>
    <property type="match status" value="1"/>
</dbReference>
<sequence length="878" mass="94344">MPMLLPGAAARALAAALALLWVARVRPVPTPAPPSPSPATPSPTTPPTTPSPPLFPKGTPPPREDVPFLEAGFGLARHKDLWIDDVFAQNGTTGLFVAVVDRVKRINQGHRWTSVFVMPRTSLAAARFPSCATGRPRLGDPSATCINSTVSLFFNTHAYSYLATKAGIDFEVVPERPTENWLFPRASSTATESKPVGVVLSPPRAKPKPSGRKTGIKEFPDVTDESHTLLANPFAFRAPAVYTGLFASVWPMRVFRVGTTVMGCDGARAVATIGQGFMGLQISAVNHPPLEVIVVPKNTQARMLNRLAPSLQLEPPGPPAGPLYKVYALAYGNAYTGHAMYKTARAVAAFPEESLDYRYHLSQASIEALSMLAEAGRKGAKYDGAYHFYRIVARLATATFALAEVMRLSDYLLLQETIDMDINLRILAPLAMQYASGSSTAGSYVFSDLAFDRSDVAGRQIRRRVAETDPEAASRRPLAEQHRLLRAVYAYADRRLPNAVRLAGDLARFVHLETLMSRMAFNSTVRESLFFAAAVAAGRQSPEKGILVTEPTGPPGEELSVSELTAVNRDILRKYTSMCTAAHVLTAGLKLETALAGLSAGGPQFSLLGIFSPCMASARFDLMEEAHVMDLLSFVPQRLPPGGRTKKEASGEALAAAGRATSAVLGSRMAYSFDAVGAFVPELTSCTKPLPKLLAVLPATQNSSYVITRENPHRGLTYTLHGVNIANPLTVSYISAGDCSVARGTIRAATLFHPGNTRACVYCGSVFMRYVSSGAVMDLIAVDDKETELQLVAGINSTIPAFNPRMYTTSMSALLLFPNGTVVTITTFTAYEFVGLSGAYIWASVGGVLLAVAVLYIIFKMVCGGFFRGDYKALINMD</sequence>
<dbReference type="InterPro" id="IPR003493">
    <property type="entry name" value="Herpes_gH"/>
</dbReference>
<organism evidence="20 21">
    <name type="scientific">Equid alphaherpesvirus 3</name>
    <dbReference type="NCBI Taxonomy" id="80341"/>
    <lineage>
        <taxon>Viruses</taxon>
        <taxon>Duplodnaviria</taxon>
        <taxon>Heunggongvirae</taxon>
        <taxon>Peploviricota</taxon>
        <taxon>Herviviricetes</taxon>
        <taxon>Herpesvirales</taxon>
        <taxon>Orthoherpesviridae</taxon>
        <taxon>Alphaherpesvirinae</taxon>
        <taxon>Varicellovirus</taxon>
        <taxon>Varicellovirus equidalpha3</taxon>
    </lineage>
</organism>
<keyword evidence="16" id="KW-1160">Virus entry into host cell</keyword>
<reference evidence="20 21" key="1">
    <citation type="submission" date="2014-06" db="EMBL/GenBank/DDBJ databases">
        <title>Comparative genome analysis of equine alphaherpesviruses.</title>
        <authorList>
            <person name="Sijmons S."/>
            <person name="Vissani A."/>
            <person name="Silva Tordoya M."/>
            <person name="Muylkens B."/>
            <person name="Thiry E."/>
            <person name="Maes P."/>
            <person name="Matthijnssens J."/>
            <person name="Barrandeguy M."/>
            <person name="Van Ranst M."/>
        </authorList>
    </citation>
    <scope>NUCLEOTIDE SEQUENCE [LARGE SCALE GENOMIC DNA]</scope>
    <source>
        <strain evidence="20">AR/2007/C3A</strain>
    </source>
</reference>
<proteinExistence type="inferred from homology"/>
<evidence type="ECO:0000313" key="21">
    <source>
        <dbReference type="Proteomes" id="UP000172799"/>
    </source>
</evidence>
<dbReference type="Proteomes" id="UP000172799">
    <property type="component" value="Segment"/>
</dbReference>
<dbReference type="Gene3D" id="2.60.40.3190">
    <property type="entry name" value="Herpesvirus glycoprotein H, C-terminal domain"/>
    <property type="match status" value="1"/>
</dbReference>
<evidence type="ECO:0000256" key="18">
    <source>
        <dbReference type="SAM" id="Phobius"/>
    </source>
</evidence>
<evidence type="ECO:0000256" key="16">
    <source>
        <dbReference type="ARBA" id="ARBA00023296"/>
    </source>
</evidence>
<evidence type="ECO:0000256" key="15">
    <source>
        <dbReference type="ARBA" id="ARBA00023180"/>
    </source>
</evidence>